<dbReference type="GO" id="GO:0005789">
    <property type="term" value="C:endoplasmic reticulum membrane"/>
    <property type="evidence" value="ECO:0007669"/>
    <property type="project" value="UniProtKB-SubCell"/>
</dbReference>
<dbReference type="AlphaFoldDB" id="A0A1E3PYB0"/>
<evidence type="ECO:0000256" key="2">
    <source>
        <dbReference type="ARBA" id="ARBA00007141"/>
    </source>
</evidence>
<keyword evidence="3 8" id="KW-0812">Transmembrane</keyword>
<dbReference type="GO" id="GO:0006696">
    <property type="term" value="P:ergosterol biosynthetic process"/>
    <property type="evidence" value="ECO:0007669"/>
    <property type="project" value="EnsemblFungi"/>
</dbReference>
<dbReference type="InterPro" id="IPR011051">
    <property type="entry name" value="RmlC_Cupin_sf"/>
</dbReference>
<evidence type="ECO:0000256" key="1">
    <source>
        <dbReference type="ARBA" id="ARBA00004586"/>
    </source>
</evidence>
<dbReference type="Pfam" id="PF04622">
    <property type="entry name" value="ERG2_Sigma1R"/>
    <property type="match status" value="1"/>
</dbReference>
<gene>
    <name evidence="9" type="ORF">LIPSTDRAFT_5903</name>
</gene>
<proteinExistence type="inferred from homology"/>
<feature type="transmembrane region" description="Helical" evidence="8">
    <location>
        <begin position="6"/>
        <end position="31"/>
    </location>
</feature>
<accession>A0A1E3PYB0</accession>
<protein>
    <recommendedName>
        <fullName evidence="8">C-8 sterol isomerase</fullName>
        <ecNumber evidence="8">5.-.-.-</ecNumber>
    </recommendedName>
    <alternativeName>
        <fullName evidence="8">Delta-8--delta-7 sterol isomerase</fullName>
    </alternativeName>
</protein>
<comment type="function">
    <text evidence="8">Catalyzes the reaction which results in unsaturation at C-7 in the B ring of sterols.</text>
</comment>
<dbReference type="SUPFAM" id="SSF51182">
    <property type="entry name" value="RmlC-like cupins"/>
    <property type="match status" value="1"/>
</dbReference>
<comment type="similarity">
    <text evidence="2 8">Belongs to the ERG2 family.</text>
</comment>
<name>A0A1E3PYB0_LIPST</name>
<dbReference type="OrthoDB" id="347124at2759"/>
<dbReference type="Proteomes" id="UP000094385">
    <property type="component" value="Unassembled WGS sequence"/>
</dbReference>
<comment type="pathway">
    <text evidence="7 8">Steroid metabolism; ergosterol biosynthesis.</text>
</comment>
<dbReference type="EC" id="5.-.-.-" evidence="8"/>
<evidence type="ECO:0000256" key="4">
    <source>
        <dbReference type="ARBA" id="ARBA00022824"/>
    </source>
</evidence>
<evidence type="ECO:0000313" key="10">
    <source>
        <dbReference type="Proteomes" id="UP000094385"/>
    </source>
</evidence>
<dbReference type="EMBL" id="KV454300">
    <property type="protein sequence ID" value="ODQ70443.1"/>
    <property type="molecule type" value="Genomic_DNA"/>
</dbReference>
<comment type="subcellular location">
    <subcellularLocation>
        <location evidence="1">Endoplasmic reticulum membrane</location>
    </subcellularLocation>
</comment>
<keyword evidence="5 8" id="KW-1133">Transmembrane helix</keyword>
<evidence type="ECO:0000256" key="6">
    <source>
        <dbReference type="ARBA" id="ARBA00023136"/>
    </source>
</evidence>
<keyword evidence="6 8" id="KW-0472">Membrane</keyword>
<dbReference type="UniPathway" id="UPA00768"/>
<keyword evidence="10" id="KW-1185">Reference proteome</keyword>
<evidence type="ECO:0000256" key="3">
    <source>
        <dbReference type="ARBA" id="ARBA00022692"/>
    </source>
</evidence>
<sequence>MNYFKLSIFLGVVLSAYYYLDTYVLPTLYIFDPEVLHGIVKDSLAIVPPGNTTALFYEINTRLRNVYGDNINPYNTDDWMFNNAGNAMGSMFIQHASISEYLIFFGTAIGTEGHTGVHPANDYFYILKGEQWVHDLGDPDPIIYKPGDVHLLKRGSVQQYSMPTTCFALELAQGWIPAMLPFGLADTLFSTLDLGTFARTAYFTGKAMIESALRGKF</sequence>
<evidence type="ECO:0000256" key="5">
    <source>
        <dbReference type="ARBA" id="ARBA00022989"/>
    </source>
</evidence>
<dbReference type="PANTHER" id="PTHR10868">
    <property type="entry name" value="SIGMA 1-TYPE OPIOID RECEPTOR-RELATED"/>
    <property type="match status" value="1"/>
</dbReference>
<dbReference type="InterPro" id="IPR006716">
    <property type="entry name" value="ERG2_sigma1_rcpt-like"/>
</dbReference>
<dbReference type="PANTHER" id="PTHR10868:SF1">
    <property type="entry name" value="SIGMA NON-OPIOID INTRACELLULAR RECEPTOR 1"/>
    <property type="match status" value="1"/>
</dbReference>
<organism evidence="9 10">
    <name type="scientific">Lipomyces starkeyi NRRL Y-11557</name>
    <dbReference type="NCBI Taxonomy" id="675824"/>
    <lineage>
        <taxon>Eukaryota</taxon>
        <taxon>Fungi</taxon>
        <taxon>Dikarya</taxon>
        <taxon>Ascomycota</taxon>
        <taxon>Saccharomycotina</taxon>
        <taxon>Lipomycetes</taxon>
        <taxon>Lipomycetales</taxon>
        <taxon>Lipomycetaceae</taxon>
        <taxon>Lipomyces</taxon>
    </lineage>
</organism>
<keyword evidence="4" id="KW-0256">Endoplasmic reticulum</keyword>
<evidence type="ECO:0000256" key="8">
    <source>
        <dbReference type="RuleBase" id="RU368083"/>
    </source>
</evidence>
<dbReference type="STRING" id="675824.A0A1E3PYB0"/>
<evidence type="ECO:0000313" key="9">
    <source>
        <dbReference type="EMBL" id="ODQ70443.1"/>
    </source>
</evidence>
<reference evidence="9 10" key="1">
    <citation type="journal article" date="2016" name="Proc. Natl. Acad. Sci. U.S.A.">
        <title>Comparative genomics of biotechnologically important yeasts.</title>
        <authorList>
            <person name="Riley R."/>
            <person name="Haridas S."/>
            <person name="Wolfe K.H."/>
            <person name="Lopes M.R."/>
            <person name="Hittinger C.T."/>
            <person name="Goeker M."/>
            <person name="Salamov A.A."/>
            <person name="Wisecaver J.H."/>
            <person name="Long T.M."/>
            <person name="Calvey C.H."/>
            <person name="Aerts A.L."/>
            <person name="Barry K.W."/>
            <person name="Choi C."/>
            <person name="Clum A."/>
            <person name="Coughlan A.Y."/>
            <person name="Deshpande S."/>
            <person name="Douglass A.P."/>
            <person name="Hanson S.J."/>
            <person name="Klenk H.-P."/>
            <person name="LaButti K.M."/>
            <person name="Lapidus A."/>
            <person name="Lindquist E.A."/>
            <person name="Lipzen A.M."/>
            <person name="Meier-Kolthoff J.P."/>
            <person name="Ohm R.A."/>
            <person name="Otillar R.P."/>
            <person name="Pangilinan J.L."/>
            <person name="Peng Y."/>
            <person name="Rokas A."/>
            <person name="Rosa C.A."/>
            <person name="Scheuner C."/>
            <person name="Sibirny A.A."/>
            <person name="Slot J.C."/>
            <person name="Stielow J.B."/>
            <person name="Sun H."/>
            <person name="Kurtzman C.P."/>
            <person name="Blackwell M."/>
            <person name="Grigoriev I.V."/>
            <person name="Jeffries T.W."/>
        </authorList>
    </citation>
    <scope>NUCLEOTIDE SEQUENCE [LARGE SCALE GENOMIC DNA]</scope>
    <source>
        <strain evidence="9 10">NRRL Y-11557</strain>
    </source>
</reference>
<dbReference type="GO" id="GO:0000247">
    <property type="term" value="F:C-8 sterol isomerase activity"/>
    <property type="evidence" value="ECO:0007669"/>
    <property type="project" value="EnsemblFungi"/>
</dbReference>
<evidence type="ECO:0000256" key="7">
    <source>
        <dbReference type="ARBA" id="ARBA00029435"/>
    </source>
</evidence>